<feature type="transmembrane region" description="Helical" evidence="4">
    <location>
        <begin position="76"/>
        <end position="93"/>
    </location>
</feature>
<evidence type="ECO:0000256" key="2">
    <source>
        <dbReference type="ARBA" id="ARBA00022777"/>
    </source>
</evidence>
<keyword evidence="4" id="KW-0812">Transmembrane</keyword>
<dbReference type="InterPro" id="IPR003594">
    <property type="entry name" value="HATPase_dom"/>
</dbReference>
<dbReference type="AlphaFoldDB" id="A0A934QNT8"/>
<keyword evidence="6" id="KW-0067">ATP-binding</keyword>
<dbReference type="PANTHER" id="PTHR24421">
    <property type="entry name" value="NITRATE/NITRITE SENSOR PROTEIN NARX-RELATED"/>
    <property type="match status" value="1"/>
</dbReference>
<evidence type="ECO:0000313" key="7">
    <source>
        <dbReference type="Proteomes" id="UP000635245"/>
    </source>
</evidence>
<dbReference type="Proteomes" id="UP000635245">
    <property type="component" value="Unassembled WGS sequence"/>
</dbReference>
<keyword evidence="6" id="KW-0547">Nucleotide-binding</keyword>
<protein>
    <submittedName>
        <fullName evidence="6">ATP-binding protein</fullName>
    </submittedName>
</protein>
<feature type="transmembrane region" description="Helical" evidence="4">
    <location>
        <begin position="100"/>
        <end position="120"/>
    </location>
</feature>
<evidence type="ECO:0000256" key="3">
    <source>
        <dbReference type="ARBA" id="ARBA00023012"/>
    </source>
</evidence>
<dbReference type="SUPFAM" id="SSF55874">
    <property type="entry name" value="ATPase domain of HSP90 chaperone/DNA topoisomerase II/histidine kinase"/>
    <property type="match status" value="1"/>
</dbReference>
<evidence type="ECO:0000256" key="4">
    <source>
        <dbReference type="SAM" id="Phobius"/>
    </source>
</evidence>
<accession>A0A934QNT8</accession>
<name>A0A934QNT8_9PSEU</name>
<evidence type="ECO:0000313" key="6">
    <source>
        <dbReference type="EMBL" id="MBK1783273.1"/>
    </source>
</evidence>
<feature type="domain" description="Histidine kinase/HSP90-like ATPase" evidence="5">
    <location>
        <begin position="262"/>
        <end position="348"/>
    </location>
</feature>
<keyword evidence="1" id="KW-0808">Transferase</keyword>
<keyword evidence="4" id="KW-1133">Transmembrane helix</keyword>
<evidence type="ECO:0000259" key="5">
    <source>
        <dbReference type="Pfam" id="PF02518"/>
    </source>
</evidence>
<dbReference type="Pfam" id="PF02518">
    <property type="entry name" value="HATPase_c"/>
    <property type="match status" value="1"/>
</dbReference>
<reference evidence="6" key="1">
    <citation type="submission" date="2020-12" db="EMBL/GenBank/DDBJ databases">
        <title>Prauserella sp. ASG 168, a novel actinomycete isolated from cave rock.</title>
        <authorList>
            <person name="Suriyachadkun C."/>
        </authorList>
    </citation>
    <scope>NUCLEOTIDE SEQUENCE</scope>
    <source>
        <strain evidence="6">ASG 168</strain>
    </source>
</reference>
<keyword evidence="2" id="KW-0418">Kinase</keyword>
<dbReference type="InterPro" id="IPR050482">
    <property type="entry name" value="Sensor_HK_TwoCompSys"/>
</dbReference>
<dbReference type="InterPro" id="IPR036890">
    <property type="entry name" value="HATPase_C_sf"/>
</dbReference>
<proteinExistence type="predicted"/>
<dbReference type="GO" id="GO:0005524">
    <property type="term" value="F:ATP binding"/>
    <property type="evidence" value="ECO:0007669"/>
    <property type="project" value="UniProtKB-KW"/>
</dbReference>
<sequence>MRVLVVVPCVVLGVLGTPEGWQLTAALAGTLAVAWCGLSLHWLRADTPPVPVVAGVALSGVLVVELTQFWTAPGFFNGWAFAIASITVISMQFELATRPWVAALVSVTTALAYVAGSAFLRPLPDVTLLGVRLLVETGLSRAAYLVIRSRARVADRGNARAADRRRAAEVSAARRAAEREYLATLHDTASATLLMVSLGAANQQWLPGRAKQDLDALTTLPRERTGELDLAALLTQATDYPGMRVEREAPAALPLPTAPALAIAHGVREAVRNVAHHAGVPEATLRAARYDDGTLVVELSDHGAGFDPGQVGPHHRGLSGSIAGRMAEVGGLAEIRSAPGEGTTVRWTWHG</sequence>
<feature type="transmembrane region" description="Helical" evidence="4">
    <location>
        <begin position="50"/>
        <end position="70"/>
    </location>
</feature>
<dbReference type="EMBL" id="JAENJH010000001">
    <property type="protein sequence ID" value="MBK1783273.1"/>
    <property type="molecule type" value="Genomic_DNA"/>
</dbReference>
<comment type="caution">
    <text evidence="6">The sequence shown here is derived from an EMBL/GenBank/DDBJ whole genome shotgun (WGS) entry which is preliminary data.</text>
</comment>
<dbReference type="GO" id="GO:0016301">
    <property type="term" value="F:kinase activity"/>
    <property type="evidence" value="ECO:0007669"/>
    <property type="project" value="UniProtKB-KW"/>
</dbReference>
<dbReference type="GO" id="GO:0000160">
    <property type="term" value="P:phosphorelay signal transduction system"/>
    <property type="evidence" value="ECO:0007669"/>
    <property type="project" value="UniProtKB-KW"/>
</dbReference>
<feature type="transmembrane region" description="Helical" evidence="4">
    <location>
        <begin position="26"/>
        <end position="43"/>
    </location>
</feature>
<keyword evidence="7" id="KW-1185">Reference proteome</keyword>
<dbReference type="RefSeq" id="WP_200314461.1">
    <property type="nucleotide sequence ID" value="NZ_JAENJH010000001.1"/>
</dbReference>
<keyword evidence="4" id="KW-0472">Membrane</keyword>
<dbReference type="PANTHER" id="PTHR24421:SF61">
    <property type="entry name" value="OXYGEN SENSOR HISTIDINE KINASE NREB"/>
    <property type="match status" value="1"/>
</dbReference>
<organism evidence="6 7">
    <name type="scientific">Prauserella cavernicola</name>
    <dbReference type="NCBI Taxonomy" id="2800127"/>
    <lineage>
        <taxon>Bacteria</taxon>
        <taxon>Bacillati</taxon>
        <taxon>Actinomycetota</taxon>
        <taxon>Actinomycetes</taxon>
        <taxon>Pseudonocardiales</taxon>
        <taxon>Pseudonocardiaceae</taxon>
        <taxon>Prauserella</taxon>
    </lineage>
</organism>
<keyword evidence="3" id="KW-0902">Two-component regulatory system</keyword>
<gene>
    <name evidence="6" type="ORF">JHE00_02970</name>
</gene>
<evidence type="ECO:0000256" key="1">
    <source>
        <dbReference type="ARBA" id="ARBA00022679"/>
    </source>
</evidence>
<dbReference type="CDD" id="cd16917">
    <property type="entry name" value="HATPase_UhpB-NarQ-NarX-like"/>
    <property type="match status" value="1"/>
</dbReference>
<dbReference type="Gene3D" id="3.30.565.10">
    <property type="entry name" value="Histidine kinase-like ATPase, C-terminal domain"/>
    <property type="match status" value="1"/>
</dbReference>